<evidence type="ECO:0000313" key="2">
    <source>
        <dbReference type="Proteomes" id="UP000828390"/>
    </source>
</evidence>
<accession>A0A9D4LZ88</accession>
<name>A0A9D4LZ88_DREPO</name>
<gene>
    <name evidence="1" type="ORF">DPMN_031044</name>
</gene>
<reference evidence="1" key="2">
    <citation type="submission" date="2020-11" db="EMBL/GenBank/DDBJ databases">
        <authorList>
            <person name="McCartney M.A."/>
            <person name="Auch B."/>
            <person name="Kono T."/>
            <person name="Mallez S."/>
            <person name="Becker A."/>
            <person name="Gohl D.M."/>
            <person name="Silverstein K.A.T."/>
            <person name="Koren S."/>
            <person name="Bechman K.B."/>
            <person name="Herman A."/>
            <person name="Abrahante J.E."/>
            <person name="Garbe J."/>
        </authorList>
    </citation>
    <scope>NUCLEOTIDE SEQUENCE</scope>
    <source>
        <strain evidence="1">Duluth1</strain>
        <tissue evidence="1">Whole animal</tissue>
    </source>
</reference>
<evidence type="ECO:0008006" key="3">
    <source>
        <dbReference type="Google" id="ProtNLM"/>
    </source>
</evidence>
<dbReference type="Proteomes" id="UP000828390">
    <property type="component" value="Unassembled WGS sequence"/>
</dbReference>
<proteinExistence type="predicted"/>
<reference evidence="1" key="1">
    <citation type="journal article" date="2019" name="bioRxiv">
        <title>The Genome of the Zebra Mussel, Dreissena polymorpha: A Resource for Invasive Species Research.</title>
        <authorList>
            <person name="McCartney M.A."/>
            <person name="Auch B."/>
            <person name="Kono T."/>
            <person name="Mallez S."/>
            <person name="Zhang Y."/>
            <person name="Obille A."/>
            <person name="Becker A."/>
            <person name="Abrahante J.E."/>
            <person name="Garbe J."/>
            <person name="Badalamenti J.P."/>
            <person name="Herman A."/>
            <person name="Mangelson H."/>
            <person name="Liachko I."/>
            <person name="Sullivan S."/>
            <person name="Sone E.D."/>
            <person name="Koren S."/>
            <person name="Silverstein K.A.T."/>
            <person name="Beckman K.B."/>
            <person name="Gohl D.M."/>
        </authorList>
    </citation>
    <scope>NUCLEOTIDE SEQUENCE</scope>
    <source>
        <strain evidence="1">Duluth1</strain>
        <tissue evidence="1">Whole animal</tissue>
    </source>
</reference>
<keyword evidence="2" id="KW-1185">Reference proteome</keyword>
<dbReference type="AlphaFoldDB" id="A0A9D4LZ88"/>
<sequence>MAQRRLWIRGIQTTTKLVCSMHFTLESFSSSTRTKWLLGLPCKPALNQDAVPTLFGENVRTSDLV</sequence>
<dbReference type="EMBL" id="JAIWYP010000002">
    <property type="protein sequence ID" value="KAH3867907.1"/>
    <property type="molecule type" value="Genomic_DNA"/>
</dbReference>
<evidence type="ECO:0000313" key="1">
    <source>
        <dbReference type="EMBL" id="KAH3867907.1"/>
    </source>
</evidence>
<comment type="caution">
    <text evidence="1">The sequence shown here is derived from an EMBL/GenBank/DDBJ whole genome shotgun (WGS) entry which is preliminary data.</text>
</comment>
<organism evidence="1 2">
    <name type="scientific">Dreissena polymorpha</name>
    <name type="common">Zebra mussel</name>
    <name type="synonym">Mytilus polymorpha</name>
    <dbReference type="NCBI Taxonomy" id="45954"/>
    <lineage>
        <taxon>Eukaryota</taxon>
        <taxon>Metazoa</taxon>
        <taxon>Spiralia</taxon>
        <taxon>Lophotrochozoa</taxon>
        <taxon>Mollusca</taxon>
        <taxon>Bivalvia</taxon>
        <taxon>Autobranchia</taxon>
        <taxon>Heteroconchia</taxon>
        <taxon>Euheterodonta</taxon>
        <taxon>Imparidentia</taxon>
        <taxon>Neoheterodontei</taxon>
        <taxon>Myida</taxon>
        <taxon>Dreissenoidea</taxon>
        <taxon>Dreissenidae</taxon>
        <taxon>Dreissena</taxon>
    </lineage>
</organism>
<protein>
    <recommendedName>
        <fullName evidence="3">THAP-type domain-containing protein</fullName>
    </recommendedName>
</protein>